<protein>
    <submittedName>
        <fullName evidence="6">Inhibitor of Bruton tyrosine kinase</fullName>
    </submittedName>
</protein>
<dbReference type="InterPro" id="IPR002110">
    <property type="entry name" value="Ankyrin_rpt"/>
</dbReference>
<dbReference type="PROSITE" id="PS50012">
    <property type="entry name" value="RCC1_3"/>
    <property type="match status" value="2"/>
</dbReference>
<reference evidence="6 7" key="1">
    <citation type="submission" date="2024-08" db="EMBL/GenBank/DDBJ databases">
        <title>The draft genome of Apodemus speciosus.</title>
        <authorList>
            <person name="Nabeshima K."/>
            <person name="Suzuki S."/>
            <person name="Onuma M."/>
        </authorList>
    </citation>
    <scope>NUCLEOTIDE SEQUENCE [LARGE SCALE GENOMIC DNA]</scope>
    <source>
        <strain evidence="6">IB14-021</strain>
    </source>
</reference>
<dbReference type="PROSITE" id="PS50097">
    <property type="entry name" value="BTB"/>
    <property type="match status" value="2"/>
</dbReference>
<dbReference type="CDD" id="cd18301">
    <property type="entry name" value="BTB1_POZ_IBtk"/>
    <property type="match status" value="1"/>
</dbReference>
<feature type="repeat" description="ANK" evidence="2">
    <location>
        <begin position="85"/>
        <end position="117"/>
    </location>
</feature>
<feature type="compositionally biased region" description="Basic residues" evidence="4">
    <location>
        <begin position="1050"/>
        <end position="1062"/>
    </location>
</feature>
<dbReference type="SUPFAM" id="SSF50985">
    <property type="entry name" value="RCC1/BLIP-II"/>
    <property type="match status" value="1"/>
</dbReference>
<evidence type="ECO:0000256" key="1">
    <source>
        <dbReference type="ARBA" id="ARBA00022737"/>
    </source>
</evidence>
<feature type="region of interest" description="Disordered" evidence="4">
    <location>
        <begin position="1343"/>
        <end position="1364"/>
    </location>
</feature>
<feature type="compositionally biased region" description="Basic residues" evidence="4">
    <location>
        <begin position="749"/>
        <end position="758"/>
    </location>
</feature>
<dbReference type="Pfam" id="PF00651">
    <property type="entry name" value="BTB"/>
    <property type="match status" value="2"/>
</dbReference>
<dbReference type="Proteomes" id="UP001623349">
    <property type="component" value="Unassembled WGS sequence"/>
</dbReference>
<feature type="repeat" description="RCC1" evidence="3">
    <location>
        <begin position="241"/>
        <end position="292"/>
    </location>
</feature>
<keyword evidence="1" id="KW-0677">Repeat</keyword>
<dbReference type="SMART" id="SM00225">
    <property type="entry name" value="BTB"/>
    <property type="match status" value="2"/>
</dbReference>
<dbReference type="PROSITE" id="PS50088">
    <property type="entry name" value="ANK_REPEAT"/>
    <property type="match status" value="2"/>
</dbReference>
<dbReference type="EMBL" id="BAAFST010000009">
    <property type="protein sequence ID" value="GAB1294493.1"/>
    <property type="molecule type" value="Genomic_DNA"/>
</dbReference>
<feature type="region of interest" description="Disordered" evidence="4">
    <location>
        <begin position="740"/>
        <end position="762"/>
    </location>
</feature>
<evidence type="ECO:0000256" key="3">
    <source>
        <dbReference type="PROSITE-ProRule" id="PRU00235"/>
    </source>
</evidence>
<name>A0ABQ0F5D6_APOSI</name>
<proteinExistence type="predicted"/>
<dbReference type="PANTHER" id="PTHR22872:SF2">
    <property type="entry name" value="INHIBITOR OF BRUTON TYROSINE KINASE"/>
    <property type="match status" value="1"/>
</dbReference>
<sequence>MDSAIPDCTSKCRSLRHALDVLSVVTKGSENQIKTFLSSHCYNAATVKDAFGRTALHLVASCGKKGVLDWLIERGVDLLVKDKESGWTALHRSIFYGHIDCVWSLLKHGVSLYLQDKEGLSPLDLLMKDRPNHVVFKNTDPTEVYTWGDNTNFTLGHGSQNSKHHPELLDLFPRSGVYVKQDWDFLEKDSRASFFFTCLNFGRRELESSKVEPRHATPHHATVRADVVLCKFHSVFLSQKGQVYTCGHGRGGRLGHGDEQTCLVPRLVEGLSGHNCSQVAAAKDHTVVLTDDGYVYTFGLNTFHQLGIIPPPASCNVPRQIQGKYLKGRTIIGVAAGRFHTVLWTREAVYTLGLNGGQLGHLLDPNGEKCVTTPRQVSALHHKDIAVSLVAASDGATVCVTTRGDIYLLADYQCKKMATKQLNLKKVLVSGGCMEYKVDPEHLTENGGQKICILAMDGAGRVFCWRSLSSSLKQCRWAYPRQVSISDIALNRNEILFVTQDGEGFKGKWFEDKRKNSEKKVNIADILPNLHHSSSDVSCVSDTNSVYERIRLEKLPFAHRAVSVSTDPSGCNFAILQSDPKTSLYEIPVVSSSSFFEEFGKLLRETDQMDSFHDVTFQVGSRVFPAHKYILAVRSDFFQKLFLSDGSPSELTDVYRKDEDAAGCHLFVVEKVHPDLFEYLLQFMYTDTCDFLTHGFKPRLIVNKKAEDCKGSPDSHLHAVNCHVADKPKSAFEVYKSKQARTLSEQQKSKPKSAKKGKGVGEDDPIKMLQNVAKKFGLSNLSSRDFLIYAEERKGCGWVSVLWGSTCTGLDGVRFENGKINVIAKKTGNKLKLSQKKCSFLCDVTMKSVDGKEFPCHKCVLCARLEYFHSMLSRAWIEASSCAALEMPIQSEILKVILDYLYTDEAVVIKESQNVDFVCSVLVVADQLLITRLKEMCEVALTESLTLKNAAMLLEFAAMYSAEQLKLSCLQFIGLNMAALLEARSLDVLSEDVLKDLSIFYRKMIPAMERRVITPYQDGPDISYMQVEDGEVFFKEEISMEPNYSETMFKKAKTRAKKKPRKRSDSSGGYNLSDVIQSPPSAGLLKSAKTNSVESLPELLTSDSEGSYAGVGSPRDLQSPDFTAGFHPDKVDPGCLGTYSVDQAGLELRDQSAAVSVSQVLGLKGKAKPYVNGAPPPCPREDLKPWEKSPRTQSAPQLIPSNRADAAGSSSWVAGSCSTVSGVDSKSSQVFVVEDRKEVKIDLSPSLVWPLQQGPVSPPVVDFRTIMETEENRQKYGAAPKSNLGKQRKMIALTTKENNSGTTSMEPILTAPSKSPKPVNACTAEAALSRPGSAAHSVLSSEFVPSQSSYGGHESRKMKEASLHAPSSRSFRDFLLEEKKPVTGHGSGDHVKKVCFKGTENSPALNVARCSTHGPPGLESNHVSDFPPLDSPNPWLSSSLAASPAPVTFASIVEEERQQEAALLRSREKPLALIQVEEHAIQDLLVFYEAFGNPDEFVVVERTPQGPLAVPMWNKRGC</sequence>
<comment type="caution">
    <text evidence="6">The sequence shown here is derived from an EMBL/GenBank/DDBJ whole genome shotgun (WGS) entry which is preliminary data.</text>
</comment>
<feature type="compositionally biased region" description="Basic and acidic residues" evidence="4">
    <location>
        <begin position="1353"/>
        <end position="1362"/>
    </location>
</feature>
<evidence type="ECO:0000259" key="5">
    <source>
        <dbReference type="PROSITE" id="PS50097"/>
    </source>
</evidence>
<dbReference type="Gene3D" id="1.25.40.20">
    <property type="entry name" value="Ankyrin repeat-containing domain"/>
    <property type="match status" value="1"/>
</dbReference>
<feature type="region of interest" description="Disordered" evidence="4">
    <location>
        <begin position="1104"/>
        <end position="1128"/>
    </location>
</feature>
<evidence type="ECO:0000313" key="7">
    <source>
        <dbReference type="Proteomes" id="UP001623349"/>
    </source>
</evidence>
<feature type="region of interest" description="Disordered" evidence="4">
    <location>
        <begin position="1185"/>
        <end position="1208"/>
    </location>
</feature>
<dbReference type="Gene3D" id="3.30.710.10">
    <property type="entry name" value="Potassium Channel Kv1.1, Chain A"/>
    <property type="match status" value="2"/>
</dbReference>
<feature type="region of interest" description="Disordered" evidence="4">
    <location>
        <begin position="1298"/>
        <end position="1317"/>
    </location>
</feature>
<dbReference type="InterPro" id="IPR051625">
    <property type="entry name" value="Signaling_Regulatory_Domain"/>
</dbReference>
<keyword evidence="6" id="KW-0808">Transferase</keyword>
<feature type="compositionally biased region" description="Polar residues" evidence="4">
    <location>
        <begin position="1191"/>
        <end position="1200"/>
    </location>
</feature>
<evidence type="ECO:0000256" key="2">
    <source>
        <dbReference type="PROSITE-ProRule" id="PRU00023"/>
    </source>
</evidence>
<keyword evidence="7" id="KW-1185">Reference proteome</keyword>
<evidence type="ECO:0000256" key="4">
    <source>
        <dbReference type="SAM" id="MobiDB-lite"/>
    </source>
</evidence>
<dbReference type="GO" id="GO:0016301">
    <property type="term" value="F:kinase activity"/>
    <property type="evidence" value="ECO:0007669"/>
    <property type="project" value="UniProtKB-KW"/>
</dbReference>
<feature type="region of interest" description="Disordered" evidence="4">
    <location>
        <begin position="1050"/>
        <end position="1075"/>
    </location>
</feature>
<dbReference type="InterPro" id="IPR000408">
    <property type="entry name" value="Reg_chr_condens"/>
</dbReference>
<keyword evidence="6" id="KW-0418">Kinase</keyword>
<dbReference type="Pfam" id="PF12796">
    <property type="entry name" value="Ank_2"/>
    <property type="match status" value="1"/>
</dbReference>
<dbReference type="PANTHER" id="PTHR22872">
    <property type="entry name" value="BTK-BINDING PROTEIN-RELATED"/>
    <property type="match status" value="1"/>
</dbReference>
<accession>A0ABQ0F5D6</accession>
<gene>
    <name evidence="6" type="ORF">APTSU1_000972600</name>
</gene>
<keyword evidence="2" id="KW-0040">ANK repeat</keyword>
<dbReference type="Gene3D" id="2.130.10.30">
    <property type="entry name" value="Regulator of chromosome condensation 1/beta-lactamase-inhibitor protein II"/>
    <property type="match status" value="1"/>
</dbReference>
<feature type="domain" description="BTB" evidence="5">
    <location>
        <begin position="842"/>
        <end position="910"/>
    </location>
</feature>
<dbReference type="SUPFAM" id="SSF48403">
    <property type="entry name" value="Ankyrin repeat"/>
    <property type="match status" value="1"/>
</dbReference>
<feature type="repeat" description="ANK" evidence="2">
    <location>
        <begin position="51"/>
        <end position="83"/>
    </location>
</feature>
<dbReference type="SUPFAM" id="SSF54695">
    <property type="entry name" value="POZ domain"/>
    <property type="match status" value="2"/>
</dbReference>
<dbReference type="InterPro" id="IPR036770">
    <property type="entry name" value="Ankyrin_rpt-contain_sf"/>
</dbReference>
<feature type="domain" description="BTB" evidence="5">
    <location>
        <begin position="613"/>
        <end position="693"/>
    </location>
</feature>
<dbReference type="Pfam" id="PF00415">
    <property type="entry name" value="RCC1"/>
    <property type="match status" value="3"/>
</dbReference>
<organism evidence="6 7">
    <name type="scientific">Apodemus speciosus</name>
    <name type="common">Large Japanese field mouse</name>
    <dbReference type="NCBI Taxonomy" id="105296"/>
    <lineage>
        <taxon>Eukaryota</taxon>
        <taxon>Metazoa</taxon>
        <taxon>Chordata</taxon>
        <taxon>Craniata</taxon>
        <taxon>Vertebrata</taxon>
        <taxon>Euteleostomi</taxon>
        <taxon>Mammalia</taxon>
        <taxon>Eutheria</taxon>
        <taxon>Euarchontoglires</taxon>
        <taxon>Glires</taxon>
        <taxon>Rodentia</taxon>
        <taxon>Myomorpha</taxon>
        <taxon>Muroidea</taxon>
        <taxon>Muridae</taxon>
        <taxon>Murinae</taxon>
        <taxon>Apodemus</taxon>
    </lineage>
</organism>
<feature type="compositionally biased region" description="Polar residues" evidence="4">
    <location>
        <begin position="1066"/>
        <end position="1075"/>
    </location>
</feature>
<dbReference type="SMART" id="SM00248">
    <property type="entry name" value="ANK"/>
    <property type="match status" value="2"/>
</dbReference>
<dbReference type="CDD" id="cd18500">
    <property type="entry name" value="BACK_IBtk"/>
    <property type="match status" value="1"/>
</dbReference>
<dbReference type="InterPro" id="IPR000210">
    <property type="entry name" value="BTB/POZ_dom"/>
</dbReference>
<evidence type="ECO:0000313" key="6">
    <source>
        <dbReference type="EMBL" id="GAB1294493.1"/>
    </source>
</evidence>
<feature type="repeat" description="RCC1" evidence="3">
    <location>
        <begin position="293"/>
        <end position="347"/>
    </location>
</feature>
<dbReference type="InterPro" id="IPR011333">
    <property type="entry name" value="SKP1/BTB/POZ_sf"/>
</dbReference>
<dbReference type="CDD" id="cd18302">
    <property type="entry name" value="BTB2_POZ_IBtk"/>
    <property type="match status" value="1"/>
</dbReference>
<dbReference type="InterPro" id="IPR009091">
    <property type="entry name" value="RCC1/BLIP-II"/>
</dbReference>
<dbReference type="PROSITE" id="PS50297">
    <property type="entry name" value="ANK_REP_REGION"/>
    <property type="match status" value="2"/>
</dbReference>